<protein>
    <submittedName>
        <fullName evidence="2">Uncharacterized protein</fullName>
    </submittedName>
</protein>
<dbReference type="EMBL" id="AKKL01000040">
    <property type="protein sequence ID" value="EKT57211.1"/>
    <property type="molecule type" value="Genomic_DNA"/>
</dbReference>
<accession>K8WBB7</accession>
<dbReference type="RefSeq" id="WP_008913012.1">
    <property type="nucleotide sequence ID" value="NZ_KB233224.1"/>
</dbReference>
<sequence length="144" mass="16495">MTVGKFSQSWNVNKLHRLPFLGYSIAWYFISNIVIQLLAINTSYDPVADIQNTEIFNPFLYPDGSIDFSFVLFFLLNLYVLSLLTVQRLRDMGVKIAKPLGISFTLFVTIGYDISILMLNFNIAVMGMFFIAICYLILLFSPPR</sequence>
<feature type="transmembrane region" description="Helical" evidence="1">
    <location>
        <begin position="96"/>
        <end position="115"/>
    </location>
</feature>
<gene>
    <name evidence="2" type="ORF">OOA_15135</name>
</gene>
<feature type="transmembrane region" description="Helical" evidence="1">
    <location>
        <begin position="20"/>
        <end position="44"/>
    </location>
</feature>
<reference evidence="2 3" key="1">
    <citation type="journal article" date="2012" name="BMC Genomics">
        <title>Comparative genomics of bacteria in the genus Providencia isolated from wild Drosophila melanogaster.</title>
        <authorList>
            <person name="Galac M.R."/>
            <person name="Lazzaro B.P."/>
        </authorList>
    </citation>
    <scope>NUCLEOTIDE SEQUENCE [LARGE SCALE GENOMIC DNA]</scope>
    <source>
        <strain evidence="2 3">DSM 19968</strain>
    </source>
</reference>
<dbReference type="AlphaFoldDB" id="K8WBB7"/>
<feature type="transmembrane region" description="Helical" evidence="1">
    <location>
        <begin position="121"/>
        <end position="140"/>
    </location>
</feature>
<evidence type="ECO:0000313" key="3">
    <source>
        <dbReference type="Proteomes" id="UP000009336"/>
    </source>
</evidence>
<comment type="caution">
    <text evidence="2">The sequence shown here is derived from an EMBL/GenBank/DDBJ whole genome shotgun (WGS) entry which is preliminary data.</text>
</comment>
<evidence type="ECO:0000256" key="1">
    <source>
        <dbReference type="SAM" id="Phobius"/>
    </source>
</evidence>
<proteinExistence type="predicted"/>
<dbReference type="Proteomes" id="UP000009336">
    <property type="component" value="Unassembled WGS sequence"/>
</dbReference>
<name>K8WBB7_9GAMM</name>
<keyword evidence="1" id="KW-1133">Transmembrane helix</keyword>
<feature type="transmembrane region" description="Helical" evidence="1">
    <location>
        <begin position="64"/>
        <end position="84"/>
    </location>
</feature>
<dbReference type="PATRIC" id="fig|1141662.3.peg.3071"/>
<dbReference type="HOGENOM" id="CLU_1794747_0_0_6"/>
<evidence type="ECO:0000313" key="2">
    <source>
        <dbReference type="EMBL" id="EKT57211.1"/>
    </source>
</evidence>
<organism evidence="2 3">
    <name type="scientific">Providencia burhodogranariea DSM 19968</name>
    <dbReference type="NCBI Taxonomy" id="1141662"/>
    <lineage>
        <taxon>Bacteria</taxon>
        <taxon>Pseudomonadati</taxon>
        <taxon>Pseudomonadota</taxon>
        <taxon>Gammaproteobacteria</taxon>
        <taxon>Enterobacterales</taxon>
        <taxon>Morganellaceae</taxon>
        <taxon>Providencia</taxon>
    </lineage>
</organism>
<keyword evidence="1" id="KW-0812">Transmembrane</keyword>
<keyword evidence="3" id="KW-1185">Reference proteome</keyword>
<keyword evidence="1" id="KW-0472">Membrane</keyword>